<protein>
    <submittedName>
        <fullName evidence="1">Uncharacterized protein</fullName>
    </submittedName>
</protein>
<evidence type="ECO:0000313" key="2">
    <source>
        <dbReference type="Proteomes" id="UP001148629"/>
    </source>
</evidence>
<comment type="caution">
    <text evidence="1">The sequence shown here is derived from an EMBL/GenBank/DDBJ whole genome shotgun (WGS) entry which is preliminary data.</text>
</comment>
<sequence length="179" mass="19214">MAHDVDSEPVNLPSQSQAAAGAPPYLSLSLQIQGPLSDINGRTGADGNKLGRPEMSTWQLLPFLLHRSGLSPAGNVNAKETMSSPTSSPASLYVLMMVMIVLSRDCSGDDDANSVSHSSDISSTWPHGAQPRDPAKDQLWTQPTPASPAYLAMHTLIPSSDICSSPFPFKRQKRTMIDR</sequence>
<organism evidence="1 2">
    <name type="scientific">Fusarium decemcellulare</name>
    <dbReference type="NCBI Taxonomy" id="57161"/>
    <lineage>
        <taxon>Eukaryota</taxon>
        <taxon>Fungi</taxon>
        <taxon>Dikarya</taxon>
        <taxon>Ascomycota</taxon>
        <taxon>Pezizomycotina</taxon>
        <taxon>Sordariomycetes</taxon>
        <taxon>Hypocreomycetidae</taxon>
        <taxon>Hypocreales</taxon>
        <taxon>Nectriaceae</taxon>
        <taxon>Fusarium</taxon>
        <taxon>Fusarium decemcellulare species complex</taxon>
    </lineage>
</organism>
<proteinExistence type="predicted"/>
<dbReference type="EMBL" id="JANRMS010003617">
    <property type="protein sequence ID" value="KAJ3516984.1"/>
    <property type="molecule type" value="Genomic_DNA"/>
</dbReference>
<dbReference type="Proteomes" id="UP001148629">
    <property type="component" value="Unassembled WGS sequence"/>
</dbReference>
<gene>
    <name evidence="1" type="ORF">NM208_g14770</name>
</gene>
<keyword evidence="2" id="KW-1185">Reference proteome</keyword>
<name>A0ACC1RFJ9_9HYPO</name>
<reference evidence="1" key="1">
    <citation type="submission" date="2022-08" db="EMBL/GenBank/DDBJ databases">
        <title>Genome Sequence of Fusarium decemcellulare.</title>
        <authorList>
            <person name="Buettner E."/>
        </authorList>
    </citation>
    <scope>NUCLEOTIDE SEQUENCE</scope>
    <source>
        <strain evidence="1">Babe19</strain>
    </source>
</reference>
<evidence type="ECO:0000313" key="1">
    <source>
        <dbReference type="EMBL" id="KAJ3516984.1"/>
    </source>
</evidence>
<accession>A0ACC1RFJ9</accession>